<keyword evidence="5" id="KW-1185">Reference proteome</keyword>
<evidence type="ECO:0000256" key="1">
    <source>
        <dbReference type="ARBA" id="ARBA00022737"/>
    </source>
</evidence>
<accession>A0A8B7ZRZ9</accession>
<dbReference type="SMART" id="SM00060">
    <property type="entry name" value="FN3"/>
    <property type="match status" value="4"/>
</dbReference>
<dbReference type="Pfam" id="PF00041">
    <property type="entry name" value="fn3"/>
    <property type="match status" value="2"/>
</dbReference>
<dbReference type="InterPro" id="IPR003961">
    <property type="entry name" value="FN3_dom"/>
</dbReference>
<evidence type="ECO:0000259" key="4">
    <source>
        <dbReference type="PROSITE" id="PS50853"/>
    </source>
</evidence>
<dbReference type="PROSITE" id="PS50853">
    <property type="entry name" value="FN3"/>
    <property type="match status" value="3"/>
</dbReference>
<gene>
    <name evidence="6" type="primary">LOC110988458</name>
</gene>
<keyword evidence="2" id="KW-1015">Disulfide bond</keyword>
<name>A0A8B7ZRZ9_ACAPL</name>
<dbReference type="InterPro" id="IPR036116">
    <property type="entry name" value="FN3_sf"/>
</dbReference>
<dbReference type="PANTHER" id="PTHR24051">
    <property type="entry name" value="SUSHI DOMAIN-CONTAINING PROTEIN 1"/>
    <property type="match status" value="1"/>
</dbReference>
<proteinExistence type="predicted"/>
<dbReference type="GeneID" id="110988458"/>
<evidence type="ECO:0000313" key="5">
    <source>
        <dbReference type="Proteomes" id="UP000694845"/>
    </source>
</evidence>
<dbReference type="Proteomes" id="UP000694845">
    <property type="component" value="Unplaced"/>
</dbReference>
<organism evidence="5 6">
    <name type="scientific">Acanthaster planci</name>
    <name type="common">Crown-of-thorns starfish</name>
    <dbReference type="NCBI Taxonomy" id="133434"/>
    <lineage>
        <taxon>Eukaryota</taxon>
        <taxon>Metazoa</taxon>
        <taxon>Echinodermata</taxon>
        <taxon>Eleutherozoa</taxon>
        <taxon>Asterozoa</taxon>
        <taxon>Asteroidea</taxon>
        <taxon>Valvatacea</taxon>
        <taxon>Valvatida</taxon>
        <taxon>Acanthasteridae</taxon>
        <taxon>Acanthaster</taxon>
    </lineage>
</organism>
<evidence type="ECO:0000313" key="6">
    <source>
        <dbReference type="RefSeq" id="XP_022107650.1"/>
    </source>
</evidence>
<dbReference type="InterPro" id="IPR051622">
    <property type="entry name" value="R-tyr_protein_phosphatases"/>
</dbReference>
<evidence type="ECO:0000256" key="2">
    <source>
        <dbReference type="ARBA" id="ARBA00023157"/>
    </source>
</evidence>
<keyword evidence="3" id="KW-0732">Signal</keyword>
<dbReference type="InterPro" id="IPR013783">
    <property type="entry name" value="Ig-like_fold"/>
</dbReference>
<dbReference type="KEGG" id="aplc:110988458"/>
<dbReference type="RefSeq" id="XP_022107650.1">
    <property type="nucleotide sequence ID" value="XM_022251958.1"/>
</dbReference>
<dbReference type="SUPFAM" id="SSF49265">
    <property type="entry name" value="Fibronectin type III"/>
    <property type="match status" value="2"/>
</dbReference>
<dbReference type="PANTHER" id="PTHR24051:SF9">
    <property type="entry name" value="FIBRONECTIN TYPE-III DOMAIN-CONTAINING PROTEIN"/>
    <property type="match status" value="1"/>
</dbReference>
<feature type="domain" description="Fibronectin type-III" evidence="4">
    <location>
        <begin position="135"/>
        <end position="233"/>
    </location>
</feature>
<feature type="chain" id="PRO_5034752549" evidence="3">
    <location>
        <begin position="23"/>
        <end position="510"/>
    </location>
</feature>
<sequence>MASEKPAIAMSLMLVFVLPVLPEVNATGQVQNLTVVNVEGTPGAVLVTWVPPESPDSPVEFYRVSYMLRIEAQCNTLNNPSPVVAAELATGTSYTITGLLPYSNYEAIVEASTGTGLQGEARAWVQTPEVAPTDPPRGVRLLKHASGGTYLAFTWDDIECSIGTMSSAFRSYYFELNSVDQPNTAPITGQAIRGPKLIFDLLPFHRYAFKVAIRSQVGDGPFSDPLVVRTEESSPSIPADFHANETSETSVTCTWEEPRNPNGVITNYTITLRPSNRPFDLSFVPPLSATEIRHLGPNVFSSRFTDLEPGSYYELSAAAWTSYGAGTIDIVETFTWPKMDILGPSLPVVDPYASNDTSVTISLEDPDDYYVTSYLVAVESDAPRSKRSPVEIDGRAFGTFSNNPHAYIAAEIPKGENTGSVVVGDGKMYGGYLNVALVKGTLYRIRIGSKSAIDWRSSVFWSPTLKETAGAYDFLPTAPMSSTPSKGHSISQQWMLGAVPWAVFLSMWLC</sequence>
<protein>
    <submittedName>
        <fullName evidence="6">Phosphatidylinositol phosphatase PTPRQ-like</fullName>
    </submittedName>
</protein>
<dbReference type="AlphaFoldDB" id="A0A8B7ZRZ9"/>
<feature type="domain" description="Fibronectin type-III" evidence="4">
    <location>
        <begin position="29"/>
        <end position="133"/>
    </location>
</feature>
<feature type="signal peptide" evidence="3">
    <location>
        <begin position="1"/>
        <end position="22"/>
    </location>
</feature>
<dbReference type="CDD" id="cd00063">
    <property type="entry name" value="FN3"/>
    <property type="match status" value="3"/>
</dbReference>
<evidence type="ECO:0000256" key="3">
    <source>
        <dbReference type="SAM" id="SignalP"/>
    </source>
</evidence>
<keyword evidence="1" id="KW-0677">Repeat</keyword>
<dbReference type="OMA" id="WDDIECS"/>
<reference evidence="6" key="1">
    <citation type="submission" date="2025-08" db="UniProtKB">
        <authorList>
            <consortium name="RefSeq"/>
        </authorList>
    </citation>
    <scope>IDENTIFICATION</scope>
</reference>
<dbReference type="OrthoDB" id="5969272at2759"/>
<feature type="domain" description="Fibronectin type-III" evidence="4">
    <location>
        <begin position="237"/>
        <end position="340"/>
    </location>
</feature>
<dbReference type="Gene3D" id="2.60.40.10">
    <property type="entry name" value="Immunoglobulins"/>
    <property type="match status" value="3"/>
</dbReference>